<dbReference type="RefSeq" id="WP_115771233.1">
    <property type="nucleotide sequence ID" value="NZ_PIOC01000001.1"/>
</dbReference>
<dbReference type="Pfam" id="PF05114">
    <property type="entry name" value="MbnB_TglH_ChrH"/>
    <property type="match status" value="1"/>
</dbReference>
<keyword evidence="2" id="KW-1185">Reference proteome</keyword>
<dbReference type="Gene3D" id="3.20.20.150">
    <property type="entry name" value="Divalent-metal-dependent TIM barrel enzymes"/>
    <property type="match status" value="1"/>
</dbReference>
<evidence type="ECO:0000313" key="2">
    <source>
        <dbReference type="Proteomes" id="UP000257143"/>
    </source>
</evidence>
<organism evidence="1 2">
    <name type="scientific">Oceanobacillus arenosus</name>
    <dbReference type="NCBI Taxonomy" id="1229153"/>
    <lineage>
        <taxon>Bacteria</taxon>
        <taxon>Bacillati</taxon>
        <taxon>Bacillota</taxon>
        <taxon>Bacilli</taxon>
        <taxon>Bacillales</taxon>
        <taxon>Bacillaceae</taxon>
        <taxon>Oceanobacillus</taxon>
    </lineage>
</organism>
<dbReference type="InterPro" id="IPR007801">
    <property type="entry name" value="MbnB/TglH/ChrH"/>
</dbReference>
<comment type="caution">
    <text evidence="1">The sequence shown here is derived from an EMBL/GenBank/DDBJ whole genome shotgun (WGS) entry which is preliminary data.</text>
</comment>
<reference evidence="2" key="1">
    <citation type="submission" date="2017-11" db="EMBL/GenBank/DDBJ databases">
        <authorList>
            <person name="Zhu W."/>
        </authorList>
    </citation>
    <scope>NUCLEOTIDE SEQUENCE [LARGE SCALE GENOMIC DNA]</scope>
    <source>
        <strain evidence="2">CAU 1183</strain>
    </source>
</reference>
<proteinExistence type="predicted"/>
<accession>A0A3D8Q4F7</accession>
<dbReference type="EMBL" id="PIOC01000001">
    <property type="protein sequence ID" value="RDW22375.1"/>
    <property type="molecule type" value="Genomic_DNA"/>
</dbReference>
<sequence>MKFAMNYSVESKQLLTDGKIDIDLFKCPDFDQQLIQIAQGLRPAYVHFALYAGQSNMEQVDWAFIDGLRKKTDTPFVNLHMVANSDDYPEIDIASEDPHHQQQVLETVLHDIHQVTERFGAETVILENVIFRPDGDTQQAIIKPELITRIIHETKCGLLLDLAHAQMTSKFLGIDVHDYINQLPLEALRELHVTGIQQVDDRLYEHMPLSDDNWQLVEWAMENIKQGIWPEPWAVSYEYGGVGPKLEWRSESKVMAEQVPRLFELVKGSQPVRKFTVK</sequence>
<dbReference type="OrthoDB" id="1932681at2"/>
<dbReference type="AlphaFoldDB" id="A0A3D8Q4F7"/>
<dbReference type="SUPFAM" id="SSF51658">
    <property type="entry name" value="Xylose isomerase-like"/>
    <property type="match status" value="1"/>
</dbReference>
<evidence type="ECO:0000313" key="1">
    <source>
        <dbReference type="EMBL" id="RDW22375.1"/>
    </source>
</evidence>
<protein>
    <recommendedName>
        <fullName evidence="3">DUF692 domain-containing protein</fullName>
    </recommendedName>
</protein>
<gene>
    <name evidence="1" type="ORF">CWR48_01325</name>
</gene>
<evidence type="ECO:0008006" key="3">
    <source>
        <dbReference type="Google" id="ProtNLM"/>
    </source>
</evidence>
<dbReference type="Proteomes" id="UP000257143">
    <property type="component" value="Unassembled WGS sequence"/>
</dbReference>
<name>A0A3D8Q4F7_9BACI</name>
<dbReference type="InterPro" id="IPR036237">
    <property type="entry name" value="Xyl_isomerase-like_sf"/>
</dbReference>